<dbReference type="Pfam" id="PF16158">
    <property type="entry name" value="N_BRCA1_IG"/>
    <property type="match status" value="2"/>
</dbReference>
<sequence length="733" mass="78983">MRHHPPRSAAPPPRPSSWSRTASRLAGAGLLLASLNPALASAPHSERGGLQTSALADQPSTTAAVLDPLRSLAITDFQTLSLISLQRVMDQLAQQGPTPGFTGEQLFRQLWDTQNPAPGQPDLPHGAHCSDNGGTLNGAPYTCRPNEGAEAILGPESVIARYNPIGLFNRFDLAPPDGAHCGEYRIVFARGLGSSRRNMVIFEAVVPNPRPDLGLEGCRPIAQTWASLSTLTDPAARGALVKSFFMDATGPGQPPVIHVNHLGNNALSAGQIRTNQFLQGPGASFPWLLREFKLRQQCLPGGGCPLRFVPVTVKANPRGDFFNVRNTSPLAVSFRAHFITQVASLAVNDINRFNYEVPDLYNAAQSDSEGVLASDNYLNEFLLAPPNNSFAQAITTELQRIGSTLRPEHLVARAQSLSCAGCHNLSSNTDLGGPVSFFPDLRSAFTHNTELPADGFPPEDPHFTLSNMLQDTFLPFRQQLLGAFLDTPALGVVQHHLDSRIRTVVAGQPFTAEVTVSNTGATLWRPGNATRGVSLEGGQDLTLAPGDTILLGQRKTFTLTLTAPMTPGNKTYRWRMHLDGVPFGDELRLPVFVKIPAFGAELVSQSPVPDTVANGESFQFSVRMRNRGTTTWSPQMPVELVSQHPTENHLWGVARIPLQPSQVVAPGEEATFTFTAVAPDLTGSYPFEWRLAQGTSVFGQGTTPRTVVVSPPLTCDSCTWGLDCPQTCPPPIE</sequence>
<dbReference type="EMBL" id="CP004025">
    <property type="protein sequence ID" value="AGC47098.1"/>
    <property type="molecule type" value="Genomic_DNA"/>
</dbReference>
<dbReference type="InterPro" id="IPR013783">
    <property type="entry name" value="Ig-like_fold"/>
</dbReference>
<evidence type="ECO:0000256" key="1">
    <source>
        <dbReference type="SAM" id="MobiDB-lite"/>
    </source>
</evidence>
<name>L7UGD5_MYXSD</name>
<evidence type="ECO:0000259" key="3">
    <source>
        <dbReference type="Pfam" id="PF16158"/>
    </source>
</evidence>
<feature type="region of interest" description="Disordered" evidence="1">
    <location>
        <begin position="1"/>
        <end position="20"/>
    </location>
</feature>
<gene>
    <name evidence="4" type="ordered locus">MYSTI_05822</name>
</gene>
<feature type="domain" description="Nbr1 FW" evidence="3">
    <location>
        <begin position="611"/>
        <end position="700"/>
    </location>
</feature>
<dbReference type="InterPro" id="IPR032350">
    <property type="entry name" value="Nbr1_FW"/>
</dbReference>
<dbReference type="HOGENOM" id="CLU_026232_0_0_7"/>
<feature type="signal peptide" evidence="2">
    <location>
        <begin position="1"/>
        <end position="40"/>
    </location>
</feature>
<dbReference type="Gene3D" id="2.60.40.10">
    <property type="entry name" value="Immunoglobulins"/>
    <property type="match status" value="2"/>
</dbReference>
<evidence type="ECO:0000256" key="2">
    <source>
        <dbReference type="SAM" id="SignalP"/>
    </source>
</evidence>
<organism evidence="4 5">
    <name type="scientific">Myxococcus stipitatus (strain DSM 14675 / JCM 12634 / Mx s8)</name>
    <dbReference type="NCBI Taxonomy" id="1278073"/>
    <lineage>
        <taxon>Bacteria</taxon>
        <taxon>Pseudomonadati</taxon>
        <taxon>Myxococcota</taxon>
        <taxon>Myxococcia</taxon>
        <taxon>Myxococcales</taxon>
        <taxon>Cystobacterineae</taxon>
        <taxon>Myxococcaceae</taxon>
        <taxon>Myxococcus</taxon>
    </lineage>
</organism>
<dbReference type="KEGG" id="msd:MYSTI_05822"/>
<dbReference type="STRING" id="1278073.MYSTI_05822"/>
<protein>
    <recommendedName>
        <fullName evidence="3">Nbr1 FW domain-containing protein</fullName>
    </recommendedName>
</protein>
<proteinExistence type="predicted"/>
<keyword evidence="5" id="KW-1185">Reference proteome</keyword>
<accession>L7UGD5</accession>
<keyword evidence="2" id="KW-0732">Signal</keyword>
<feature type="domain" description="Nbr1 FW" evidence="3">
    <location>
        <begin position="503"/>
        <end position="591"/>
    </location>
</feature>
<dbReference type="RefSeq" id="WP_015351353.1">
    <property type="nucleotide sequence ID" value="NC_020126.1"/>
</dbReference>
<feature type="chain" id="PRO_5003983614" description="Nbr1 FW domain-containing protein" evidence="2">
    <location>
        <begin position="41"/>
        <end position="733"/>
    </location>
</feature>
<dbReference type="OrthoDB" id="7556970at2"/>
<dbReference type="Proteomes" id="UP000011131">
    <property type="component" value="Chromosome"/>
</dbReference>
<dbReference type="eggNOG" id="COG3209">
    <property type="taxonomic scope" value="Bacteria"/>
</dbReference>
<reference evidence="4 5" key="1">
    <citation type="journal article" date="2013" name="Genome Announc.">
        <title>Complete genome sequence of Myxococcus stipitatus strain DSM 14675, a fruiting myxobacterium.</title>
        <authorList>
            <person name="Huntley S."/>
            <person name="Kneip S."/>
            <person name="Treuner-Lange A."/>
            <person name="Sogaard-Andersen L."/>
        </authorList>
    </citation>
    <scope>NUCLEOTIDE SEQUENCE [LARGE SCALE GENOMIC DNA]</scope>
    <source>
        <strain evidence="5">DSM 14675 / JCM 12634 / Mx s8</strain>
    </source>
</reference>
<dbReference type="AlphaFoldDB" id="L7UGD5"/>
<evidence type="ECO:0000313" key="5">
    <source>
        <dbReference type="Proteomes" id="UP000011131"/>
    </source>
</evidence>
<evidence type="ECO:0000313" key="4">
    <source>
        <dbReference type="EMBL" id="AGC47098.1"/>
    </source>
</evidence>
<dbReference type="PATRIC" id="fig|1278073.3.peg.5901"/>